<dbReference type="InterPro" id="IPR052943">
    <property type="entry name" value="TMTC_O-mannosyl-trnsfr"/>
</dbReference>
<dbReference type="PANTHER" id="PTHR44809">
    <property type="match status" value="1"/>
</dbReference>
<dbReference type="GO" id="GO:0016757">
    <property type="term" value="F:glycosyltransferase activity"/>
    <property type="evidence" value="ECO:0007669"/>
    <property type="project" value="InterPro"/>
</dbReference>
<sequence length="418" mass="45518">MSRRCSISSRTATPRTRTTLAPSWPSPPMSVACFATTPPRILCAVAPLRPSSKRARPRPSRSDSSGTVSRNDRTDLFAAAVAAQRAFDFEGAAGLFEQLLDARPFEAAHNLAVIRVQQGRTAQAEALFRRALAQKPDAPWTRLALGSLYLQQGRYAEGWPLYEARRQVPGEAREPPHILPDLRAPEWRGEPIAGKRLLVLPEQGFGDVIMFSRFLAQLRSAGAEPVLAGLHKPLQPLFPDAVVLRRSQPPPEVDFWTVLGSLPFRLNATLETVPPPGALGPSRRGGGGVGVMARGNPKFAYDFTRSLPAAAAERLLALGADLHPDSTGAADFRQTAEIIAGLDLVITVDTAVAHLAGSMGTPVWILLPAVNRDWRWLEAREDSPWYPSARLFRQAGLGAWDALVDRVVREASRVIRAP</sequence>
<feature type="compositionally biased region" description="Low complexity" evidence="2">
    <location>
        <begin position="8"/>
        <end position="23"/>
    </location>
</feature>
<dbReference type="InterPro" id="IPR019734">
    <property type="entry name" value="TPR_rpt"/>
</dbReference>
<evidence type="ECO:0000256" key="2">
    <source>
        <dbReference type="SAM" id="MobiDB-lite"/>
    </source>
</evidence>
<dbReference type="InterPro" id="IPR011990">
    <property type="entry name" value="TPR-like_helical_dom_sf"/>
</dbReference>
<dbReference type="Gene3D" id="1.25.40.10">
    <property type="entry name" value="Tetratricopeptide repeat domain"/>
    <property type="match status" value="1"/>
</dbReference>
<dbReference type="PROSITE" id="PS51257">
    <property type="entry name" value="PROKAR_LIPOPROTEIN"/>
    <property type="match status" value="1"/>
</dbReference>
<dbReference type="SUPFAM" id="SSF48452">
    <property type="entry name" value="TPR-like"/>
    <property type="match status" value="1"/>
</dbReference>
<keyword evidence="1" id="KW-0802">TPR repeat</keyword>
<evidence type="ECO:0000256" key="1">
    <source>
        <dbReference type="PROSITE-ProRule" id="PRU00339"/>
    </source>
</evidence>
<feature type="region of interest" description="Disordered" evidence="2">
    <location>
        <begin position="47"/>
        <end position="70"/>
    </location>
</feature>
<proteinExistence type="predicted"/>
<gene>
    <name evidence="3" type="ORF">DJ018_08560</name>
</gene>
<dbReference type="EMBL" id="QFYR01000001">
    <property type="protein sequence ID" value="RAK57944.1"/>
    <property type="molecule type" value="Genomic_DNA"/>
</dbReference>
<dbReference type="PANTHER" id="PTHR44809:SF1">
    <property type="entry name" value="PROTEIN O-MANNOSYL-TRANSFERASE TMTC1"/>
    <property type="match status" value="1"/>
</dbReference>
<organism evidence="3 4">
    <name type="scientific">Phenylobacterium deserti</name>
    <dbReference type="NCBI Taxonomy" id="1914756"/>
    <lineage>
        <taxon>Bacteria</taxon>
        <taxon>Pseudomonadati</taxon>
        <taxon>Pseudomonadota</taxon>
        <taxon>Alphaproteobacteria</taxon>
        <taxon>Caulobacterales</taxon>
        <taxon>Caulobacteraceae</taxon>
        <taxon>Phenylobacterium</taxon>
    </lineage>
</organism>
<name>A0A328AWI9_9CAUL</name>
<comment type="caution">
    <text evidence="3">The sequence shown here is derived from an EMBL/GenBank/DDBJ whole genome shotgun (WGS) entry which is preliminary data.</text>
</comment>
<evidence type="ECO:0000313" key="3">
    <source>
        <dbReference type="EMBL" id="RAK57944.1"/>
    </source>
</evidence>
<dbReference type="Gene3D" id="3.40.50.2000">
    <property type="entry name" value="Glycogen Phosphorylase B"/>
    <property type="match status" value="1"/>
</dbReference>
<evidence type="ECO:0000313" key="4">
    <source>
        <dbReference type="Proteomes" id="UP000249725"/>
    </source>
</evidence>
<dbReference type="PROSITE" id="PS50005">
    <property type="entry name" value="TPR"/>
    <property type="match status" value="1"/>
</dbReference>
<dbReference type="Pfam" id="PF14559">
    <property type="entry name" value="TPR_19"/>
    <property type="match status" value="1"/>
</dbReference>
<reference evidence="4" key="1">
    <citation type="submission" date="2018-05" db="EMBL/GenBank/DDBJ databases">
        <authorList>
            <person name="Li X."/>
        </authorList>
    </citation>
    <scope>NUCLEOTIDE SEQUENCE [LARGE SCALE GENOMIC DNA]</scope>
    <source>
        <strain evidence="4">YIM 73061</strain>
    </source>
</reference>
<dbReference type="AlphaFoldDB" id="A0A328AWI9"/>
<dbReference type="Proteomes" id="UP000249725">
    <property type="component" value="Unassembled WGS sequence"/>
</dbReference>
<dbReference type="OrthoDB" id="7190635at2"/>
<feature type="repeat" description="TPR" evidence="1">
    <location>
        <begin position="105"/>
        <end position="138"/>
    </location>
</feature>
<keyword evidence="4" id="KW-1185">Reference proteome</keyword>
<dbReference type="InterPro" id="IPR002201">
    <property type="entry name" value="Glyco_trans_9"/>
</dbReference>
<accession>A0A328AWI9</accession>
<dbReference type="Pfam" id="PF01075">
    <property type="entry name" value="Glyco_transf_9"/>
    <property type="match status" value="1"/>
</dbReference>
<dbReference type="SUPFAM" id="SSF53756">
    <property type="entry name" value="UDP-Glycosyltransferase/glycogen phosphorylase"/>
    <property type="match status" value="1"/>
</dbReference>
<feature type="region of interest" description="Disordered" evidence="2">
    <location>
        <begin position="1"/>
        <end position="23"/>
    </location>
</feature>
<protein>
    <submittedName>
        <fullName evidence="3">Uncharacterized protein</fullName>
    </submittedName>
</protein>